<dbReference type="Pfam" id="PF12146">
    <property type="entry name" value="Hydrolase_4"/>
    <property type="match status" value="1"/>
</dbReference>
<gene>
    <name evidence="2" type="ORF">I568_00093</name>
</gene>
<dbReference type="AlphaFoldDB" id="S1NFJ9"/>
<sequence length="295" mass="33893">MLVVCGLFWAGNYFYNYAVVPSDKSFLHHSTKLSKLEQSNQLWFTQQTKKNWYLTSQDQLKLHAIYLPAQDIHSPNYVIIAHGYMSQAKNMYDYAKMYHDLGYHVLMPDARGHGKSQGNYIGFGWPERKDYLQWIQKIIKNNPQSHIVLHGVSMGAATVMMTSGEHLPKNVRAIIEDCGYSKVTDELAYQLKQLFHLPAFPLVPITSLITQWKAGYSFEQADALKQLAKNQTPMLFIHGKRDTFVPFKMLNEVYQATSAPKEKYIVPKATHASAYKTNPAAYQQRVQQFLAKYNS</sequence>
<evidence type="ECO:0000313" key="3">
    <source>
        <dbReference type="Proteomes" id="UP000014113"/>
    </source>
</evidence>
<evidence type="ECO:0000313" key="2">
    <source>
        <dbReference type="EMBL" id="EOW87807.1"/>
    </source>
</evidence>
<proteinExistence type="predicted"/>
<dbReference type="InterPro" id="IPR029058">
    <property type="entry name" value="AB_hydrolase_fold"/>
</dbReference>
<name>S1NFJ9_9ENTE</name>
<dbReference type="SUPFAM" id="SSF53474">
    <property type="entry name" value="alpha/beta-Hydrolases"/>
    <property type="match status" value="1"/>
</dbReference>
<dbReference type="InterPro" id="IPR052920">
    <property type="entry name" value="DNA-binding_regulatory"/>
</dbReference>
<dbReference type="EMBL" id="ASWJ01000001">
    <property type="protein sequence ID" value="EOW87807.1"/>
    <property type="molecule type" value="Genomic_DNA"/>
</dbReference>
<evidence type="ECO:0000259" key="1">
    <source>
        <dbReference type="Pfam" id="PF12146"/>
    </source>
</evidence>
<dbReference type="Gene3D" id="3.40.50.1820">
    <property type="entry name" value="alpha/beta hydrolase"/>
    <property type="match status" value="1"/>
</dbReference>
<accession>S1NFJ9</accession>
<dbReference type="Proteomes" id="UP000014113">
    <property type="component" value="Unassembled WGS sequence"/>
</dbReference>
<dbReference type="PANTHER" id="PTHR43358">
    <property type="entry name" value="ALPHA/BETA-HYDROLASE"/>
    <property type="match status" value="1"/>
</dbReference>
<comment type="caution">
    <text evidence="2">The sequence shown here is derived from an EMBL/GenBank/DDBJ whole genome shotgun (WGS) entry which is preliminary data.</text>
</comment>
<organism evidence="2 3">
    <name type="scientific">Enterococcus columbae DSM 7374 = ATCC 51263</name>
    <dbReference type="NCBI Taxonomy" id="1121865"/>
    <lineage>
        <taxon>Bacteria</taxon>
        <taxon>Bacillati</taxon>
        <taxon>Bacillota</taxon>
        <taxon>Bacilli</taxon>
        <taxon>Lactobacillales</taxon>
        <taxon>Enterococcaceae</taxon>
        <taxon>Enterococcus</taxon>
    </lineage>
</organism>
<dbReference type="RefSeq" id="WP_016184278.1">
    <property type="nucleotide sequence ID" value="NZ_KB890292.1"/>
</dbReference>
<dbReference type="PANTHER" id="PTHR43358:SF4">
    <property type="entry name" value="ALPHA_BETA HYDROLASE FOLD-1 DOMAIN-CONTAINING PROTEIN"/>
    <property type="match status" value="1"/>
</dbReference>
<dbReference type="InterPro" id="IPR022742">
    <property type="entry name" value="Hydrolase_4"/>
</dbReference>
<reference evidence="2 3" key="1">
    <citation type="submission" date="2013-03" db="EMBL/GenBank/DDBJ databases">
        <title>The Genome Sequence of Enterococcus columbae ATCC_51263 (PacBio/Illumina hybrid assembly).</title>
        <authorList>
            <consortium name="The Broad Institute Genomics Platform"/>
            <consortium name="The Broad Institute Genome Sequencing Center for Infectious Disease"/>
            <person name="Earl A."/>
            <person name="Russ C."/>
            <person name="Gilmore M."/>
            <person name="Surin D."/>
            <person name="Walker B."/>
            <person name="Young S."/>
            <person name="Zeng Q."/>
            <person name="Gargeya S."/>
            <person name="Fitzgerald M."/>
            <person name="Haas B."/>
            <person name="Abouelleil A."/>
            <person name="Allen A.W."/>
            <person name="Alvarado L."/>
            <person name="Arachchi H.M."/>
            <person name="Berlin A.M."/>
            <person name="Chapman S.B."/>
            <person name="Gainer-Dewar J."/>
            <person name="Goldberg J."/>
            <person name="Griggs A."/>
            <person name="Gujja S."/>
            <person name="Hansen M."/>
            <person name="Howarth C."/>
            <person name="Imamovic A."/>
            <person name="Ireland A."/>
            <person name="Larimer J."/>
            <person name="McCowan C."/>
            <person name="Murphy C."/>
            <person name="Pearson M."/>
            <person name="Poon T.W."/>
            <person name="Priest M."/>
            <person name="Roberts A."/>
            <person name="Saif S."/>
            <person name="Shea T."/>
            <person name="Sisk P."/>
            <person name="Sykes S."/>
            <person name="Wortman J."/>
            <person name="Nusbaum C."/>
            <person name="Birren B."/>
        </authorList>
    </citation>
    <scope>NUCLEOTIDE SEQUENCE [LARGE SCALE GENOMIC DNA]</scope>
    <source>
        <strain evidence="2 3">ATCC 51263</strain>
    </source>
</reference>
<dbReference type="OrthoDB" id="9776685at2"/>
<dbReference type="STRING" id="1121865.OMW_02182"/>
<dbReference type="eggNOG" id="COG1073">
    <property type="taxonomic scope" value="Bacteria"/>
</dbReference>
<keyword evidence="3" id="KW-1185">Reference proteome</keyword>
<dbReference type="PATRIC" id="fig|1121865.3.peg.2126"/>
<protein>
    <submittedName>
        <fullName evidence="2">X-Pro dipeptidyl-peptidase</fullName>
    </submittedName>
</protein>
<feature type="domain" description="Serine aminopeptidase S33" evidence="1">
    <location>
        <begin position="77"/>
        <end position="176"/>
    </location>
</feature>